<comment type="caution">
    <text evidence="1">The sequence shown here is derived from an EMBL/GenBank/DDBJ whole genome shotgun (WGS) entry which is preliminary data.</text>
</comment>
<organism evidence="1 2">
    <name type="scientific">Cecembia calidifontis</name>
    <dbReference type="NCBI Taxonomy" id="1187080"/>
    <lineage>
        <taxon>Bacteria</taxon>
        <taxon>Pseudomonadati</taxon>
        <taxon>Bacteroidota</taxon>
        <taxon>Cytophagia</taxon>
        <taxon>Cytophagales</taxon>
        <taxon>Cyclobacteriaceae</taxon>
        <taxon>Cecembia</taxon>
    </lineage>
</organism>
<protein>
    <submittedName>
        <fullName evidence="1">Uncharacterized protein</fullName>
    </submittedName>
</protein>
<keyword evidence="2" id="KW-1185">Reference proteome</keyword>
<dbReference type="AlphaFoldDB" id="A0A4Q7P4F1"/>
<name>A0A4Q7P4F1_9BACT</name>
<gene>
    <name evidence="1" type="ORF">BC751_0035</name>
</gene>
<sequence length="62" mass="6466">MITFLTGIIGIFKVGAQDASIPDSFQCIPFSLPCGGSGLACGFTEAERIQDAANWTAFYCGG</sequence>
<dbReference type="EMBL" id="SGXG01000001">
    <property type="protein sequence ID" value="RZS94537.1"/>
    <property type="molecule type" value="Genomic_DNA"/>
</dbReference>
<proteinExistence type="predicted"/>
<reference evidence="1 2" key="1">
    <citation type="submission" date="2019-02" db="EMBL/GenBank/DDBJ databases">
        <title>Genomic Encyclopedia of Archaeal and Bacterial Type Strains, Phase II (KMG-II): from individual species to whole genera.</title>
        <authorList>
            <person name="Goeker M."/>
        </authorList>
    </citation>
    <scope>NUCLEOTIDE SEQUENCE [LARGE SCALE GENOMIC DNA]</scope>
    <source>
        <strain evidence="1 2">DSM 21411</strain>
    </source>
</reference>
<evidence type="ECO:0000313" key="1">
    <source>
        <dbReference type="EMBL" id="RZS94537.1"/>
    </source>
</evidence>
<dbReference type="Proteomes" id="UP000292209">
    <property type="component" value="Unassembled WGS sequence"/>
</dbReference>
<evidence type="ECO:0000313" key="2">
    <source>
        <dbReference type="Proteomes" id="UP000292209"/>
    </source>
</evidence>
<accession>A0A4Q7P4F1</accession>